<gene>
    <name evidence="3" type="ORF">SCWH03_09470</name>
</gene>
<organism evidence="3 4">
    <name type="scientific">Streptomyces pacificus</name>
    <dbReference type="NCBI Taxonomy" id="2705029"/>
    <lineage>
        <taxon>Bacteria</taxon>
        <taxon>Bacillati</taxon>
        <taxon>Actinomycetota</taxon>
        <taxon>Actinomycetes</taxon>
        <taxon>Kitasatosporales</taxon>
        <taxon>Streptomycetaceae</taxon>
        <taxon>Streptomyces</taxon>
    </lineage>
</organism>
<dbReference type="PANTHER" id="PTHR33627">
    <property type="entry name" value="TRANSPOSASE"/>
    <property type="match status" value="1"/>
</dbReference>
<dbReference type="Proteomes" id="UP000484988">
    <property type="component" value="Unassembled WGS sequence"/>
</dbReference>
<accession>A0A6A0AR38</accession>
<evidence type="ECO:0000256" key="1">
    <source>
        <dbReference type="SAM" id="MobiDB-lite"/>
    </source>
</evidence>
<reference evidence="3 4" key="1">
    <citation type="submission" date="2020-02" db="EMBL/GenBank/DDBJ databases">
        <title>Whole Genome Shotgun Sequence of Streptomyces sp. strain CWH03.</title>
        <authorList>
            <person name="Dohra H."/>
            <person name="Kodani S."/>
            <person name="Yamamura H."/>
        </authorList>
    </citation>
    <scope>NUCLEOTIDE SEQUENCE [LARGE SCALE GENOMIC DNA]</scope>
    <source>
        <strain evidence="3 4">CWH03</strain>
    </source>
</reference>
<dbReference type="AlphaFoldDB" id="A0A6A0AR38"/>
<feature type="domain" description="Transposase IS701-like DDE" evidence="2">
    <location>
        <begin position="42"/>
        <end position="257"/>
    </location>
</feature>
<dbReference type="InterPro" id="IPR039365">
    <property type="entry name" value="IS701-like"/>
</dbReference>
<dbReference type="Pfam" id="PF13546">
    <property type="entry name" value="DDE_5"/>
    <property type="match status" value="1"/>
</dbReference>
<name>A0A6A0AR38_9ACTN</name>
<comment type="caution">
    <text evidence="3">The sequence shown here is derived from an EMBL/GenBank/DDBJ whole genome shotgun (WGS) entry which is preliminary data.</text>
</comment>
<dbReference type="PANTHER" id="PTHR33627:SF1">
    <property type="entry name" value="TRANSPOSASE"/>
    <property type="match status" value="1"/>
</dbReference>
<dbReference type="InterPro" id="IPR038721">
    <property type="entry name" value="IS701-like_DDE_dom"/>
</dbReference>
<proteinExistence type="predicted"/>
<evidence type="ECO:0000313" key="3">
    <source>
        <dbReference type="EMBL" id="GFH34733.1"/>
    </source>
</evidence>
<protein>
    <submittedName>
        <fullName evidence="3">Transcriptional regulator</fullName>
    </submittedName>
</protein>
<dbReference type="EMBL" id="BLLG01000002">
    <property type="protein sequence ID" value="GFH34733.1"/>
    <property type="molecule type" value="Genomic_DNA"/>
</dbReference>
<keyword evidence="4" id="KW-1185">Reference proteome</keyword>
<evidence type="ECO:0000259" key="2">
    <source>
        <dbReference type="Pfam" id="PF13546"/>
    </source>
</evidence>
<feature type="region of interest" description="Disordered" evidence="1">
    <location>
        <begin position="1"/>
        <end position="22"/>
    </location>
</feature>
<sequence length="398" mass="42131">MGSSPEQEPGGAAGEGPTAAGEGFERIRPSATAALDAEVCRRLFGSLHRNSQRVKAEQYVRGLLTVRGRKTLHSLAAQFDGVAAPQNAHHFISASPWEWMPIRHAVARQAQRTLAPEAWVIGATLIPKSGPHSVGSDPQVTALGTVNGQQAVGTWLVSERSAVPVDWQLRLSARWTADPLRRRAGVPAEAALGTVEECVRRAVSGLTDMAEVAGLPVVVDVAEADGAAAARFLASTGLPFVVRVGPAAPARIDRSELPNYGDRLRSAGELAESLPQLRQWVNSGDGGTTALAVPVLISPARRNAMTLLAEWHPGRHGDRRLWLTSLGAAAIAAALRLTRLPGVVARDFAEISEAVGLRDFAGRSFPGWHRHITLASAAHLVAAWARGGARTRPAGDPK</sequence>
<evidence type="ECO:0000313" key="4">
    <source>
        <dbReference type="Proteomes" id="UP000484988"/>
    </source>
</evidence>